<gene>
    <name evidence="3" type="ORF">Pc12g05570</name>
    <name evidence="3" type="ORF">PCH_Pc12g05570</name>
</gene>
<dbReference type="OMA" id="FRIWDEG"/>
<keyword evidence="4" id="KW-1185">Reference proteome</keyword>
<dbReference type="BioCyc" id="PCHR:PC12G05570-MONOMER"/>
<accession>B6GZF6</accession>
<sequence length="297" mass="33671">MESVSPYAVSATNRSGLIVIVETLFMTWMIMVSLIRLYMRLAINGPVKIDDVVVFAGSVMAIAHVGTIMDAISHGLGRSEDESSRSNLTRAGKVAFPSPEPPNSSFNAARKQIREVKYKDTDGCHSECLRSEPSISGWTRRSQDFHIFTSQTTRPQYRSCVENGHCLRRYYGNPYLRAVYFTSMGSSDAVEAKMGSSFRIWDEGSYYGIYSAMPKTVCYFTNGKGQNSYSTNSASTNQSHVYSTNRGGRDEADLTTSRQSQDSQHSRRLIIHQTREWWVEEEDYSMFRRELKLDCIR</sequence>
<dbReference type="VEuPathDB" id="FungiDB:PCH_Pc12g05570"/>
<dbReference type="EMBL" id="AM920427">
    <property type="protein sequence ID" value="CAP80184.1"/>
    <property type="molecule type" value="Genomic_DNA"/>
</dbReference>
<dbReference type="HOGENOM" id="CLU_036632_1_3_1"/>
<dbReference type="eggNOG" id="ENOG502RPNJ">
    <property type="taxonomic scope" value="Eukaryota"/>
</dbReference>
<feature type="region of interest" description="Disordered" evidence="1">
    <location>
        <begin position="229"/>
        <end position="267"/>
    </location>
</feature>
<keyword evidence="2" id="KW-0472">Membrane</keyword>
<feature type="transmembrane region" description="Helical" evidence="2">
    <location>
        <begin position="16"/>
        <end position="39"/>
    </location>
</feature>
<dbReference type="OrthoDB" id="3918601at2759"/>
<dbReference type="Proteomes" id="UP000000724">
    <property type="component" value="Contig Pc00c12"/>
</dbReference>
<evidence type="ECO:0000313" key="3">
    <source>
        <dbReference type="EMBL" id="CAP80184.1"/>
    </source>
</evidence>
<evidence type="ECO:0000256" key="1">
    <source>
        <dbReference type="SAM" id="MobiDB-lite"/>
    </source>
</evidence>
<evidence type="ECO:0000256" key="2">
    <source>
        <dbReference type="SAM" id="Phobius"/>
    </source>
</evidence>
<keyword evidence="2" id="KW-0812">Transmembrane</keyword>
<dbReference type="AlphaFoldDB" id="B6GZF6"/>
<proteinExistence type="predicted"/>
<name>B6GZF6_PENRW</name>
<protein>
    <submittedName>
        <fullName evidence="3">Pc12g05570 protein</fullName>
    </submittedName>
</protein>
<feature type="region of interest" description="Disordered" evidence="1">
    <location>
        <begin position="77"/>
        <end position="107"/>
    </location>
</feature>
<feature type="compositionally biased region" description="Polar residues" evidence="1">
    <location>
        <begin position="229"/>
        <end position="246"/>
    </location>
</feature>
<dbReference type="PANTHER" id="PTHR39614:SF2">
    <property type="entry name" value="INTEGRAL MEMBRANE PROTEIN"/>
    <property type="match status" value="1"/>
</dbReference>
<dbReference type="PANTHER" id="PTHR39614">
    <property type="entry name" value="INTEGRAL MEMBRANE PROTEIN"/>
    <property type="match status" value="1"/>
</dbReference>
<keyword evidence="2" id="KW-1133">Transmembrane helix</keyword>
<organism evidence="3 4">
    <name type="scientific">Penicillium rubens (strain ATCC 28089 / DSM 1075 / NRRL 1951 / Wisconsin 54-1255)</name>
    <name type="common">Penicillium chrysogenum</name>
    <dbReference type="NCBI Taxonomy" id="500485"/>
    <lineage>
        <taxon>Eukaryota</taxon>
        <taxon>Fungi</taxon>
        <taxon>Dikarya</taxon>
        <taxon>Ascomycota</taxon>
        <taxon>Pezizomycotina</taxon>
        <taxon>Eurotiomycetes</taxon>
        <taxon>Eurotiomycetidae</taxon>
        <taxon>Eurotiales</taxon>
        <taxon>Aspergillaceae</taxon>
        <taxon>Penicillium</taxon>
        <taxon>Penicillium chrysogenum species complex</taxon>
    </lineage>
</organism>
<evidence type="ECO:0000313" key="4">
    <source>
        <dbReference type="Proteomes" id="UP000000724"/>
    </source>
</evidence>
<reference evidence="3 4" key="1">
    <citation type="journal article" date="2008" name="Nat. Biotechnol.">
        <title>Genome sequencing and analysis of the filamentous fungus Penicillium chrysogenum.</title>
        <authorList>
            <person name="van den Berg M.A."/>
            <person name="Albang R."/>
            <person name="Albermann K."/>
            <person name="Badger J.H."/>
            <person name="Daran J.-M."/>
            <person name="Driessen A.J.M."/>
            <person name="Garcia-Estrada C."/>
            <person name="Fedorova N.D."/>
            <person name="Harris D.M."/>
            <person name="Heijne W.H.M."/>
            <person name="Joardar V.S."/>
            <person name="Kiel J.A.K.W."/>
            <person name="Kovalchuk A."/>
            <person name="Martin J.F."/>
            <person name="Nierman W.C."/>
            <person name="Nijland J.G."/>
            <person name="Pronk J.T."/>
            <person name="Roubos J.A."/>
            <person name="van der Klei I.J."/>
            <person name="van Peij N.N.M.E."/>
            <person name="Veenhuis M."/>
            <person name="von Doehren H."/>
            <person name="Wagner C."/>
            <person name="Wortman J.R."/>
            <person name="Bovenberg R.A.L."/>
        </authorList>
    </citation>
    <scope>NUCLEOTIDE SEQUENCE [LARGE SCALE GENOMIC DNA]</scope>
    <source>
        <strain evidence="4">ATCC 28089 / DSM 1075 / NRRL 1951 / Wisconsin 54-1255</strain>
    </source>
</reference>